<protein>
    <recommendedName>
        <fullName evidence="4">Transposase</fullName>
    </recommendedName>
</protein>
<reference evidence="2 3" key="1">
    <citation type="submission" date="2016-11" db="EMBL/GenBank/DDBJ databases">
        <authorList>
            <person name="Jaros S."/>
            <person name="Januszkiewicz K."/>
            <person name="Wedrychowicz H."/>
        </authorList>
    </citation>
    <scope>NUCLEOTIDE SEQUENCE [LARGE SCALE GENOMIC DNA]</scope>
    <source>
        <strain evidence="2 3">DSM 28715</strain>
    </source>
</reference>
<dbReference type="STRING" id="1508389.SAMN05444003_3314"/>
<gene>
    <name evidence="1" type="ORF">SAMN05444003_3314</name>
    <name evidence="2" type="ORF">SAMN05444003_3320</name>
</gene>
<dbReference type="EMBL" id="FQXB01000009">
    <property type="protein sequence ID" value="SHH47959.1"/>
    <property type="molecule type" value="Genomic_DNA"/>
</dbReference>
<evidence type="ECO:0008006" key="4">
    <source>
        <dbReference type="Google" id="ProtNLM"/>
    </source>
</evidence>
<name>A0A1M5TD10_9RHOB</name>
<sequence>MGIKRHKPEEIVTKLRQVEVLCGQGMPRIDAIRQVQIT</sequence>
<dbReference type="EMBL" id="FQXB01000010">
    <property type="protein sequence ID" value="SHH48233.1"/>
    <property type="molecule type" value="Genomic_DNA"/>
</dbReference>
<feature type="non-terminal residue" evidence="2">
    <location>
        <position position="38"/>
    </location>
</feature>
<dbReference type="AlphaFoldDB" id="A0A1M5TD10"/>
<keyword evidence="3" id="KW-1185">Reference proteome</keyword>
<dbReference type="Proteomes" id="UP000184074">
    <property type="component" value="Unassembled WGS sequence"/>
</dbReference>
<proteinExistence type="predicted"/>
<organism evidence="2 3">
    <name type="scientific">Cognatiyoonia sediminum</name>
    <dbReference type="NCBI Taxonomy" id="1508389"/>
    <lineage>
        <taxon>Bacteria</taxon>
        <taxon>Pseudomonadati</taxon>
        <taxon>Pseudomonadota</taxon>
        <taxon>Alphaproteobacteria</taxon>
        <taxon>Rhodobacterales</taxon>
        <taxon>Paracoccaceae</taxon>
        <taxon>Cognatiyoonia</taxon>
    </lineage>
</organism>
<evidence type="ECO:0000313" key="1">
    <source>
        <dbReference type="EMBL" id="SHH47959.1"/>
    </source>
</evidence>
<accession>A0A1M5TD10</accession>
<evidence type="ECO:0000313" key="2">
    <source>
        <dbReference type="EMBL" id="SHH48233.1"/>
    </source>
</evidence>
<evidence type="ECO:0000313" key="3">
    <source>
        <dbReference type="Proteomes" id="UP000184074"/>
    </source>
</evidence>